<dbReference type="EMBL" id="FQXK01000034">
    <property type="protein sequence ID" value="SHI60264.1"/>
    <property type="molecule type" value="Genomic_DNA"/>
</dbReference>
<dbReference type="Proteomes" id="UP000184278">
    <property type="component" value="Unassembled WGS sequence"/>
</dbReference>
<sequence length="150" mass="16892">MRIRIDFQLNRQFGVVENIIFRLVLNGFTDSREIAKALSLFSDSIIANGIKLLVNHQIMAADIEAGKLYLSEPLIAIIDMCLENTYEIDVPSELEGYIKGDGLMISGIADEESYSLKSAVLFELLPGIRLDMYMDSIDFVLCEERGVQHE</sequence>
<accession>A0A1M6CHN0</accession>
<evidence type="ECO:0000313" key="2">
    <source>
        <dbReference type="Proteomes" id="UP000184278"/>
    </source>
</evidence>
<dbReference type="AlphaFoldDB" id="A0A1M6CHN0"/>
<proteinExistence type="predicted"/>
<keyword evidence="2" id="KW-1185">Reference proteome</keyword>
<reference evidence="2" key="1">
    <citation type="submission" date="2016-11" db="EMBL/GenBank/DDBJ databases">
        <authorList>
            <person name="Varghese N."/>
            <person name="Submissions S."/>
        </authorList>
    </citation>
    <scope>NUCLEOTIDE SEQUENCE [LARGE SCALE GENOMIC DNA]</scope>
    <source>
        <strain evidence="2">DSM 3071</strain>
    </source>
</reference>
<dbReference type="OrthoDB" id="9972282at2"/>
<evidence type="ECO:0000313" key="1">
    <source>
        <dbReference type="EMBL" id="SHI60264.1"/>
    </source>
</evidence>
<dbReference type="GeneID" id="89510677"/>
<dbReference type="RefSeq" id="WP_073389445.1">
    <property type="nucleotide sequence ID" value="NZ_FQXK01000034.1"/>
</dbReference>
<gene>
    <name evidence="1" type="ORF">SAMN02745229_03346</name>
</gene>
<name>A0A1M6CHN0_BUTFI</name>
<protein>
    <submittedName>
        <fullName evidence="1">Uncharacterized protein</fullName>
    </submittedName>
</protein>
<dbReference type="STRING" id="1121131.SAMN02745229_03346"/>
<organism evidence="1 2">
    <name type="scientific">Butyrivibrio fibrisolvens DSM 3071</name>
    <dbReference type="NCBI Taxonomy" id="1121131"/>
    <lineage>
        <taxon>Bacteria</taxon>
        <taxon>Bacillati</taxon>
        <taxon>Bacillota</taxon>
        <taxon>Clostridia</taxon>
        <taxon>Lachnospirales</taxon>
        <taxon>Lachnospiraceae</taxon>
        <taxon>Butyrivibrio</taxon>
    </lineage>
</organism>